<feature type="compositionally biased region" description="Low complexity" evidence="1">
    <location>
        <begin position="134"/>
        <end position="147"/>
    </location>
</feature>
<feature type="compositionally biased region" description="Low complexity" evidence="1">
    <location>
        <begin position="203"/>
        <end position="213"/>
    </location>
</feature>
<keyword evidence="3" id="KW-1185">Reference proteome</keyword>
<evidence type="ECO:0000313" key="2">
    <source>
        <dbReference type="EMBL" id="CAK0783283.1"/>
    </source>
</evidence>
<evidence type="ECO:0000256" key="1">
    <source>
        <dbReference type="SAM" id="MobiDB-lite"/>
    </source>
</evidence>
<organism evidence="2 3">
    <name type="scientific">Coccomyxa viridis</name>
    <dbReference type="NCBI Taxonomy" id="1274662"/>
    <lineage>
        <taxon>Eukaryota</taxon>
        <taxon>Viridiplantae</taxon>
        <taxon>Chlorophyta</taxon>
        <taxon>core chlorophytes</taxon>
        <taxon>Trebouxiophyceae</taxon>
        <taxon>Trebouxiophyceae incertae sedis</taxon>
        <taxon>Coccomyxaceae</taxon>
        <taxon>Coccomyxa</taxon>
    </lineage>
</organism>
<name>A0AAV1IBS5_9CHLO</name>
<evidence type="ECO:0000313" key="3">
    <source>
        <dbReference type="Proteomes" id="UP001314263"/>
    </source>
</evidence>
<proteinExistence type="predicted"/>
<comment type="caution">
    <text evidence="2">The sequence shown here is derived from an EMBL/GenBank/DDBJ whole genome shotgun (WGS) entry which is preliminary data.</text>
</comment>
<feature type="compositionally biased region" description="Basic and acidic residues" evidence="1">
    <location>
        <begin position="10"/>
        <end position="25"/>
    </location>
</feature>
<feature type="compositionally biased region" description="Basic and acidic residues" evidence="1">
    <location>
        <begin position="36"/>
        <end position="45"/>
    </location>
</feature>
<dbReference type="EMBL" id="CAUYUE010000008">
    <property type="protein sequence ID" value="CAK0783283.1"/>
    <property type="molecule type" value="Genomic_DNA"/>
</dbReference>
<gene>
    <name evidence="2" type="ORF">CVIRNUC_006482</name>
</gene>
<dbReference type="Proteomes" id="UP001314263">
    <property type="component" value="Unassembled WGS sequence"/>
</dbReference>
<feature type="region of interest" description="Disordered" evidence="1">
    <location>
        <begin position="75"/>
        <end position="270"/>
    </location>
</feature>
<reference evidence="2 3" key="1">
    <citation type="submission" date="2023-10" db="EMBL/GenBank/DDBJ databases">
        <authorList>
            <person name="Maclean D."/>
            <person name="Macfadyen A."/>
        </authorList>
    </citation>
    <scope>NUCLEOTIDE SEQUENCE [LARGE SCALE GENOMIC DNA]</scope>
</reference>
<sequence>MVMALNAKRQARDEAAADDVLHSDAAEDEPLLSEAADDKHHHQDLNSDIDWQEYDEVKQGPDTVQANAAASWGIADAYSTEVPERQLKPGKRGRVAIMPSPHSKSRAFPGLQQRSMPGPSRASAPASPPYGMWARSAAADAASHAASVRPGHEGVPGRTPAPHGRVCSEASARLKHKSRGDAGLAATLNSTRREAQHSAGEQASLRSSAASKAAAKRGVEEPDRSAAPSWQEFTDDVNELGCDMTPEKQQQHSARQAPPACNAIFATQYD</sequence>
<accession>A0AAV1IBS5</accession>
<feature type="region of interest" description="Disordered" evidence="1">
    <location>
        <begin position="1"/>
        <end position="63"/>
    </location>
</feature>
<dbReference type="AlphaFoldDB" id="A0AAV1IBS5"/>
<protein>
    <submittedName>
        <fullName evidence="2">Uncharacterized protein</fullName>
    </submittedName>
</protein>